<dbReference type="AlphaFoldDB" id="A0A1C3N6F7"/>
<dbReference type="RefSeq" id="WP_091592554.1">
    <property type="nucleotide sequence ID" value="NZ_JBHRWG010000004.1"/>
</dbReference>
<name>A0A1C3N6F7_9ACTN</name>
<keyword evidence="1" id="KW-1133">Transmembrane helix</keyword>
<sequence>MFEQIQGLPIHVLVVHAVVVFVPLLALLAVAFVALPRWRRRLDWAVGILAVLAPVTAFVAVQSGEALTDALVARGFQGPILDQIFEHSRYGDILFRLVLPLGIVALLLLAVTSGHPRVPRLPALVTPVLSVAVVALAIASLVYVVLTGHSGAETVWGTTL</sequence>
<accession>A0A1C3N6F7</accession>
<evidence type="ECO:0000313" key="4">
    <source>
        <dbReference type="Proteomes" id="UP000199393"/>
    </source>
</evidence>
<feature type="domain" description="DUF2231" evidence="2">
    <location>
        <begin position="7"/>
        <end position="157"/>
    </location>
</feature>
<dbReference type="Proteomes" id="UP000199393">
    <property type="component" value="Chromosome I"/>
</dbReference>
<dbReference type="PATRIC" id="fig|307121.4.peg.3768"/>
<evidence type="ECO:0000256" key="1">
    <source>
        <dbReference type="SAM" id="Phobius"/>
    </source>
</evidence>
<reference evidence="4" key="1">
    <citation type="submission" date="2016-06" db="EMBL/GenBank/DDBJ databases">
        <authorList>
            <person name="Varghese N."/>
            <person name="Submissions Spin"/>
        </authorList>
    </citation>
    <scope>NUCLEOTIDE SEQUENCE [LARGE SCALE GENOMIC DNA]</scope>
    <source>
        <strain evidence="4">DSM 45344</strain>
    </source>
</reference>
<protein>
    <recommendedName>
        <fullName evidence="2">DUF2231 domain-containing protein</fullName>
    </recommendedName>
</protein>
<evidence type="ECO:0000259" key="2">
    <source>
        <dbReference type="Pfam" id="PF09990"/>
    </source>
</evidence>
<dbReference type="InterPro" id="IPR019251">
    <property type="entry name" value="DUF2231_TM"/>
</dbReference>
<keyword evidence="1" id="KW-0812">Transmembrane</keyword>
<dbReference type="OrthoDB" id="4350867at2"/>
<dbReference type="Pfam" id="PF09990">
    <property type="entry name" value="DUF2231"/>
    <property type="match status" value="1"/>
</dbReference>
<dbReference type="STRING" id="307121.GA0070620_3698"/>
<proteinExistence type="predicted"/>
<feature type="transmembrane region" description="Helical" evidence="1">
    <location>
        <begin position="42"/>
        <end position="61"/>
    </location>
</feature>
<feature type="transmembrane region" description="Helical" evidence="1">
    <location>
        <begin position="123"/>
        <end position="146"/>
    </location>
</feature>
<keyword evidence="1" id="KW-0472">Membrane</keyword>
<keyword evidence="4" id="KW-1185">Reference proteome</keyword>
<evidence type="ECO:0000313" key="3">
    <source>
        <dbReference type="EMBL" id="SBV28164.1"/>
    </source>
</evidence>
<gene>
    <name evidence="3" type="ORF">GA0070620_3698</name>
</gene>
<feature type="transmembrane region" description="Helical" evidence="1">
    <location>
        <begin position="93"/>
        <end position="111"/>
    </location>
</feature>
<dbReference type="EMBL" id="LT598496">
    <property type="protein sequence ID" value="SBV28164.1"/>
    <property type="molecule type" value="Genomic_DNA"/>
</dbReference>
<feature type="transmembrane region" description="Helical" evidence="1">
    <location>
        <begin position="12"/>
        <end position="35"/>
    </location>
</feature>
<organism evidence="3 4">
    <name type="scientific">Micromonospora krabiensis</name>
    <dbReference type="NCBI Taxonomy" id="307121"/>
    <lineage>
        <taxon>Bacteria</taxon>
        <taxon>Bacillati</taxon>
        <taxon>Actinomycetota</taxon>
        <taxon>Actinomycetes</taxon>
        <taxon>Micromonosporales</taxon>
        <taxon>Micromonosporaceae</taxon>
        <taxon>Micromonospora</taxon>
    </lineage>
</organism>